<dbReference type="InterPro" id="IPR002182">
    <property type="entry name" value="NB-ARC"/>
</dbReference>
<feature type="domain" description="Nucleoside phosphorylase" evidence="2">
    <location>
        <begin position="49"/>
        <end position="347"/>
    </location>
</feature>
<dbReference type="SUPFAM" id="SSF53167">
    <property type="entry name" value="Purine and uridine phosphorylases"/>
    <property type="match status" value="1"/>
</dbReference>
<dbReference type="GO" id="GO:0003824">
    <property type="term" value="F:catalytic activity"/>
    <property type="evidence" value="ECO:0007669"/>
    <property type="project" value="InterPro"/>
</dbReference>
<dbReference type="Gene3D" id="1.25.40.10">
    <property type="entry name" value="Tetratricopeptide repeat domain"/>
    <property type="match status" value="1"/>
</dbReference>
<sequence length="1010" mass="113266">MGARGHTQSDPAVRVKRQPAATFLHILASQSPRSAMDQTARPSSRDDFTIAIICALTIEADAVVALFDRYWDDDEEKGNASPYDKAPGDAASYSAGRIGRHNVVVVHMPRDGKARAASVATYCRMSWPGVKLALVVGICGAVPFTASDDEIILGDVVISEAVIQFDLGRRLPGQQFIRKDTLLDSPGRPSEEILGLLAKLKGVRDKKKPQTKMESYLAKLREDPDLKAAYPGVEHDALFAADYDHLKDGEACFAAGCSGDLIKRDRLAIDKPGPSIHFGLIASGDTVMKSAGDRDSIAKKEGVIAFEMESAGLWGVFPCIVVKGVCDYADSHKAKGWQRYAAATAAACSKAFLEHWAPSLQAEKKRPAETPRSTPSQWHRPYQYLPLQKNRRFVGRTSILNTLHQKLFSDDDDEASRRVAIVGLGGVGKTQVALQTAYWVRENKPEWHVFWVPALSIASFDQACRAIARMIWPDGSDKGDAKELLRRYLESDDSGRWILIVDNADDEDLVEGQEQGICDFLPESDRGRILFTTRAQEIAFRLAENEIVNLSQMEDDDAFELLGKSLGDQSLLEDRKTVAELLSVLTRLPLAITQAAAYLTVTKITVNEYLRLLQNTEHDMVEVLETEFADPTRYNTRHHGTSNAVARTWVVSFEQIRKNPDAARLLSFMAQVEYKAIPLSMLPPAETDQKMARAIGVLDGYSFLSMREDRKTCDMHRLVHLASQVWVKKQDPVGEQRRAALQHLETIFFTDEWEERETWRYLLAHVVKAIKVEAEDESWGKEECELGFWAGKCLRREGRGREAMQLLERVVAVRKTALIETHPDRLMSQHELARTYRKSGRVKEAITLLEQVVAAQEITLAETHSHRLSSQHELARAYHADDRVKEAITLLELVVAVQETTLDETHPDRLRSQRKLASVYLDDGRVKEAIALLEQAVAIHETTLTETHPERLRSQAYLASSYYKDGQTDRAVGLLRLVVAGYQKTSSVDHPNRLRAERWLNRYLREQGAS</sequence>
<evidence type="ECO:0008006" key="5">
    <source>
        <dbReference type="Google" id="ProtNLM"/>
    </source>
</evidence>
<evidence type="ECO:0000313" key="3">
    <source>
        <dbReference type="EMBL" id="KAH6686371.1"/>
    </source>
</evidence>
<proteinExistence type="predicted"/>
<dbReference type="InterPro" id="IPR027417">
    <property type="entry name" value="P-loop_NTPase"/>
</dbReference>
<dbReference type="InterPro" id="IPR011990">
    <property type="entry name" value="TPR-like_helical_dom_sf"/>
</dbReference>
<dbReference type="Gene3D" id="3.40.50.300">
    <property type="entry name" value="P-loop containing nucleotide triphosphate hydrolases"/>
    <property type="match status" value="1"/>
</dbReference>
<dbReference type="Pfam" id="PF13424">
    <property type="entry name" value="TPR_12"/>
    <property type="match status" value="2"/>
</dbReference>
<evidence type="ECO:0000259" key="1">
    <source>
        <dbReference type="Pfam" id="PF00931"/>
    </source>
</evidence>
<dbReference type="Pfam" id="PF01048">
    <property type="entry name" value="PNP_UDP_1"/>
    <property type="match status" value="1"/>
</dbReference>
<reference evidence="3" key="1">
    <citation type="journal article" date="2021" name="Nat. Commun.">
        <title>Genetic determinants of endophytism in the Arabidopsis root mycobiome.</title>
        <authorList>
            <person name="Mesny F."/>
            <person name="Miyauchi S."/>
            <person name="Thiergart T."/>
            <person name="Pickel B."/>
            <person name="Atanasova L."/>
            <person name="Karlsson M."/>
            <person name="Huettel B."/>
            <person name="Barry K.W."/>
            <person name="Haridas S."/>
            <person name="Chen C."/>
            <person name="Bauer D."/>
            <person name="Andreopoulos W."/>
            <person name="Pangilinan J."/>
            <person name="LaButti K."/>
            <person name="Riley R."/>
            <person name="Lipzen A."/>
            <person name="Clum A."/>
            <person name="Drula E."/>
            <person name="Henrissat B."/>
            <person name="Kohler A."/>
            <person name="Grigoriev I.V."/>
            <person name="Martin F.M."/>
            <person name="Hacquard S."/>
        </authorList>
    </citation>
    <scope>NUCLEOTIDE SEQUENCE</scope>
    <source>
        <strain evidence="3">MPI-SDFR-AT-0117</strain>
    </source>
</reference>
<dbReference type="InterPro" id="IPR000845">
    <property type="entry name" value="Nucleoside_phosphorylase_d"/>
</dbReference>
<dbReference type="GO" id="GO:0043531">
    <property type="term" value="F:ADP binding"/>
    <property type="evidence" value="ECO:0007669"/>
    <property type="project" value="InterPro"/>
</dbReference>
<dbReference type="SUPFAM" id="SSF48452">
    <property type="entry name" value="TPR-like"/>
    <property type="match status" value="2"/>
</dbReference>
<dbReference type="OrthoDB" id="5086500at2759"/>
<accession>A0A9P8VAW9</accession>
<dbReference type="Pfam" id="PF00931">
    <property type="entry name" value="NB-ARC"/>
    <property type="match status" value="1"/>
</dbReference>
<dbReference type="InterPro" id="IPR035994">
    <property type="entry name" value="Nucleoside_phosphorylase_sf"/>
</dbReference>
<comment type="caution">
    <text evidence="3">The sequence shown here is derived from an EMBL/GenBank/DDBJ whole genome shotgun (WGS) entry which is preliminary data.</text>
</comment>
<feature type="domain" description="NB-ARC" evidence="1">
    <location>
        <begin position="399"/>
        <end position="567"/>
    </location>
</feature>
<dbReference type="Pfam" id="PF13374">
    <property type="entry name" value="TPR_10"/>
    <property type="match status" value="1"/>
</dbReference>
<dbReference type="Gene3D" id="3.40.50.1580">
    <property type="entry name" value="Nucleoside phosphorylase domain"/>
    <property type="match status" value="1"/>
</dbReference>
<evidence type="ECO:0000259" key="2">
    <source>
        <dbReference type="Pfam" id="PF01048"/>
    </source>
</evidence>
<keyword evidence="4" id="KW-1185">Reference proteome</keyword>
<gene>
    <name evidence="3" type="ORF">F5X68DRAFT_170313</name>
</gene>
<organism evidence="3 4">
    <name type="scientific">Plectosphaerella plurivora</name>
    <dbReference type="NCBI Taxonomy" id="936078"/>
    <lineage>
        <taxon>Eukaryota</taxon>
        <taxon>Fungi</taxon>
        <taxon>Dikarya</taxon>
        <taxon>Ascomycota</taxon>
        <taxon>Pezizomycotina</taxon>
        <taxon>Sordariomycetes</taxon>
        <taxon>Hypocreomycetidae</taxon>
        <taxon>Glomerellales</taxon>
        <taxon>Plectosphaerellaceae</taxon>
        <taxon>Plectosphaerella</taxon>
    </lineage>
</organism>
<dbReference type="EMBL" id="JAGSXJ010000013">
    <property type="protein sequence ID" value="KAH6686371.1"/>
    <property type="molecule type" value="Genomic_DNA"/>
</dbReference>
<evidence type="ECO:0000313" key="4">
    <source>
        <dbReference type="Proteomes" id="UP000770015"/>
    </source>
</evidence>
<name>A0A9P8VAW9_9PEZI</name>
<dbReference type="Proteomes" id="UP000770015">
    <property type="component" value="Unassembled WGS sequence"/>
</dbReference>
<dbReference type="InterPro" id="IPR053137">
    <property type="entry name" value="NLR-like"/>
</dbReference>
<protein>
    <recommendedName>
        <fullName evidence="5">Kinesin light chain</fullName>
    </recommendedName>
</protein>
<dbReference type="AlphaFoldDB" id="A0A9P8VAW9"/>
<dbReference type="PANTHER" id="PTHR46082">
    <property type="entry name" value="ATP/GTP-BINDING PROTEIN-RELATED"/>
    <property type="match status" value="1"/>
</dbReference>
<dbReference type="GO" id="GO:0009116">
    <property type="term" value="P:nucleoside metabolic process"/>
    <property type="evidence" value="ECO:0007669"/>
    <property type="project" value="InterPro"/>
</dbReference>
<dbReference type="PANTHER" id="PTHR46082:SF6">
    <property type="entry name" value="AAA+ ATPASE DOMAIN-CONTAINING PROTEIN-RELATED"/>
    <property type="match status" value="1"/>
</dbReference>
<dbReference type="SUPFAM" id="SSF52540">
    <property type="entry name" value="P-loop containing nucleoside triphosphate hydrolases"/>
    <property type="match status" value="1"/>
</dbReference>